<evidence type="ECO:0000313" key="2">
    <source>
        <dbReference type="EMBL" id="OGC49971.1"/>
    </source>
</evidence>
<feature type="domain" description="Protein kinase" evidence="1">
    <location>
        <begin position="134"/>
        <end position="418"/>
    </location>
</feature>
<reference evidence="2 3" key="1">
    <citation type="journal article" date="2016" name="Nat. Commun.">
        <title>Thousands of microbial genomes shed light on interconnected biogeochemical processes in an aquifer system.</title>
        <authorList>
            <person name="Anantharaman K."/>
            <person name="Brown C.T."/>
            <person name="Hug L.A."/>
            <person name="Sharon I."/>
            <person name="Castelle C.J."/>
            <person name="Probst A.J."/>
            <person name="Thomas B.C."/>
            <person name="Singh A."/>
            <person name="Wilkins M.J."/>
            <person name="Karaoz U."/>
            <person name="Brodie E.L."/>
            <person name="Williams K.H."/>
            <person name="Hubbard S.S."/>
            <person name="Banfield J.F."/>
        </authorList>
    </citation>
    <scope>NUCLEOTIDE SEQUENCE [LARGE SCALE GENOMIC DNA]</scope>
</reference>
<evidence type="ECO:0000259" key="1">
    <source>
        <dbReference type="PROSITE" id="PS50011"/>
    </source>
</evidence>
<dbReference type="GO" id="GO:0005524">
    <property type="term" value="F:ATP binding"/>
    <property type="evidence" value="ECO:0007669"/>
    <property type="project" value="InterPro"/>
</dbReference>
<proteinExistence type="predicted"/>
<dbReference type="Proteomes" id="UP000177458">
    <property type="component" value="Unassembled WGS sequence"/>
</dbReference>
<sequence length="420" mass="47473">MSSSETPAETPAVIPTIEKGSFLEALDIPESAVVNFREYLTSNTQLNPDEIDSLVEDLGEYVVTLPSLRLIERGEAQNPNKRYLKADTAHMRVEEKQRMGMNLGERPVFEIEWENPRFFVSFNALNQNIESYYGSNTPTTKSGGFSVGFIGFDAHLETKAFIKMLNPNMLSGEEENIEIREQVNSDIAREARLLGNFHGLQETKVYIPTIYDFGSIPLKESPVSLNYAAMEFIDGDIIENIKDLSQDEILDIGITVAYVLDNLQKKYGITGHLDIKPSNIMRTKDARIVIIDWATTEGTYKTDAERNLDIYSNISAGTPEYAAPERHQHPHTTDPKSDQHSLAIAMFGMLYGDTPKWITTRGKSTKELEYHKFKDQVMSRPEGMSITVHDVFEKATAFKPEDRYKSCMEFIEALQKALTS</sequence>
<dbReference type="InterPro" id="IPR053235">
    <property type="entry name" value="Ser_Thr_kinase"/>
</dbReference>
<dbReference type="AlphaFoldDB" id="A0A1F4UYG5"/>
<accession>A0A1F4UYG5</accession>
<dbReference type="InterPro" id="IPR011009">
    <property type="entry name" value="Kinase-like_dom_sf"/>
</dbReference>
<gene>
    <name evidence="2" type="ORF">A3A69_00335</name>
</gene>
<dbReference type="PROSITE" id="PS50011">
    <property type="entry name" value="PROTEIN_KINASE_DOM"/>
    <property type="match status" value="1"/>
</dbReference>
<name>A0A1F4UYG5_UNCKA</name>
<evidence type="ECO:0000313" key="3">
    <source>
        <dbReference type="Proteomes" id="UP000177458"/>
    </source>
</evidence>
<dbReference type="InterPro" id="IPR000719">
    <property type="entry name" value="Prot_kinase_dom"/>
</dbReference>
<dbReference type="SUPFAM" id="SSF56112">
    <property type="entry name" value="Protein kinase-like (PK-like)"/>
    <property type="match status" value="1"/>
</dbReference>
<dbReference type="GO" id="GO:0004672">
    <property type="term" value="F:protein kinase activity"/>
    <property type="evidence" value="ECO:0007669"/>
    <property type="project" value="InterPro"/>
</dbReference>
<organism evidence="2 3">
    <name type="scientific">candidate division WWE3 bacterium RIFCSPLOWO2_01_FULL_37_15</name>
    <dbReference type="NCBI Taxonomy" id="1802622"/>
    <lineage>
        <taxon>Bacteria</taxon>
        <taxon>Katanobacteria</taxon>
    </lineage>
</organism>
<dbReference type="Pfam" id="PF00069">
    <property type="entry name" value="Pkinase"/>
    <property type="match status" value="1"/>
</dbReference>
<dbReference type="GO" id="GO:0005737">
    <property type="term" value="C:cytoplasm"/>
    <property type="evidence" value="ECO:0007669"/>
    <property type="project" value="TreeGrafter"/>
</dbReference>
<dbReference type="PANTHER" id="PTHR24361">
    <property type="entry name" value="MITOGEN-ACTIVATED KINASE KINASE KINASE"/>
    <property type="match status" value="1"/>
</dbReference>
<comment type="caution">
    <text evidence="2">The sequence shown here is derived from an EMBL/GenBank/DDBJ whole genome shotgun (WGS) entry which is preliminary data.</text>
</comment>
<dbReference type="EMBL" id="MEVF01000012">
    <property type="protein sequence ID" value="OGC49971.1"/>
    <property type="molecule type" value="Genomic_DNA"/>
</dbReference>
<dbReference type="PANTHER" id="PTHR24361:SF678">
    <property type="entry name" value="SPORULATION-SPECIFIC PROTEIN 1"/>
    <property type="match status" value="1"/>
</dbReference>
<dbReference type="SMART" id="SM00220">
    <property type="entry name" value="S_TKc"/>
    <property type="match status" value="1"/>
</dbReference>
<dbReference type="Gene3D" id="1.10.510.10">
    <property type="entry name" value="Transferase(Phosphotransferase) domain 1"/>
    <property type="match status" value="1"/>
</dbReference>
<protein>
    <recommendedName>
        <fullName evidence="1">Protein kinase domain-containing protein</fullName>
    </recommendedName>
</protein>